<accession>A0A8C8S125</accession>
<keyword evidence="7" id="KW-1185">Reference proteome</keyword>
<protein>
    <recommendedName>
        <fullName evidence="5">Interleukin-17 receptor C/E N-terminal domain-containing protein</fullName>
    </recommendedName>
</protein>
<name>A0A8C8S125_9SAUR</name>
<keyword evidence="4" id="KW-0472">Membrane</keyword>
<feature type="transmembrane region" description="Helical" evidence="4">
    <location>
        <begin position="522"/>
        <end position="542"/>
    </location>
</feature>
<keyword evidence="2" id="KW-1003">Cell membrane</keyword>
<dbReference type="PANTHER" id="PTHR15583">
    <property type="entry name" value="INTERLEUKIN-17 RECEPTOR"/>
    <property type="match status" value="1"/>
</dbReference>
<dbReference type="GO" id="GO:0005886">
    <property type="term" value="C:plasma membrane"/>
    <property type="evidence" value="ECO:0007669"/>
    <property type="project" value="UniProtKB-SubCell"/>
</dbReference>
<keyword evidence="4" id="KW-0812">Transmembrane</keyword>
<dbReference type="Gene3D" id="2.60.40.2160">
    <property type="entry name" value="Interleukin-17 receptor A/B, fibronectin-III-like domain 1"/>
    <property type="match status" value="1"/>
</dbReference>
<evidence type="ECO:0000313" key="7">
    <source>
        <dbReference type="Proteomes" id="UP000694393"/>
    </source>
</evidence>
<dbReference type="PANTHER" id="PTHR15583:SF10">
    <property type="entry name" value="INTERLEUKIN-17 RECEPTOR E-LIKE-RELATED"/>
    <property type="match status" value="1"/>
</dbReference>
<evidence type="ECO:0000256" key="1">
    <source>
        <dbReference type="ARBA" id="ARBA00004251"/>
    </source>
</evidence>
<dbReference type="InterPro" id="IPR039465">
    <property type="entry name" value="IL-17_rcpt-like"/>
</dbReference>
<sequence length="578" mass="65153">MLACSKRRSLAEVLWVGLIHITVFKFWHERKSSQSRRSVFKGFIKECGCSSQFKMLIGDIQILLVIILGASDCQIISRIEKCGLTCSQGFHCKSKSSTDIFNSFCRDTPASLSSTVLKSMKLSTVMKCVQGTQCSLHLNIKGTLNLDGNVRGLEICSLSLSTQQSQCVNVRFSTKTSNKLGGRKVHVQFNCFEVNVAQHIYVTMKTIPNYCEVKLSQEYYVEDCRNNDVRKHIPVCFAGKLDYNVDRARKTISVNVSDFLQDQDYYVRLCHKWFTCEDVGSFALIKGKESLKSISLQYTHLLPCLCIEGWSAIPDARRTQLCPFKNDTKALWDSIIYNPVTQTLAWEPACPVHVTVNLCRSMKSNDQCVDLQNSSNTAPEKQVKYSRVDTHPRLCMKFTTKQGSWVRCPFAYGNFPAWKIKIAAMAEQIQISFMSQTNAQFSVLVCNKAQLSSCESVGTRHSVSVVPHPSRPTSVNISGEICVTEICIQAWRTDVDYSIPLQICDIQCTLSSQSQEDHENSLRIISLIAVILILVTMVALLGHKILTVFHRKKHEERSSAQIIRQSVPTRVKITPSLH</sequence>
<dbReference type="Proteomes" id="UP000694393">
    <property type="component" value="Unplaced"/>
</dbReference>
<keyword evidence="3" id="KW-0732">Signal</keyword>
<keyword evidence="4" id="KW-1133">Transmembrane helix</keyword>
<evidence type="ECO:0000259" key="5">
    <source>
        <dbReference type="Pfam" id="PF15037"/>
    </source>
</evidence>
<feature type="domain" description="Interleukin-17 receptor C/E N-terminal" evidence="5">
    <location>
        <begin position="163"/>
        <end position="458"/>
    </location>
</feature>
<reference evidence="6" key="2">
    <citation type="submission" date="2025-09" db="UniProtKB">
        <authorList>
            <consortium name="Ensembl"/>
        </authorList>
    </citation>
    <scope>IDENTIFICATION</scope>
</reference>
<evidence type="ECO:0000256" key="4">
    <source>
        <dbReference type="SAM" id="Phobius"/>
    </source>
</evidence>
<dbReference type="InterPro" id="IPR027841">
    <property type="entry name" value="IL-17_rcpt_C/E_N"/>
</dbReference>
<dbReference type="Ensembl" id="ENSPCET00000012969.1">
    <property type="protein sequence ID" value="ENSPCEP00000012526.1"/>
    <property type="gene ID" value="ENSPCEG00000009961.1"/>
</dbReference>
<dbReference type="FunFam" id="2.60.40.2160:FF:000005">
    <property type="entry name" value="Interleukin 17 receptor E like"/>
    <property type="match status" value="1"/>
</dbReference>
<dbReference type="Pfam" id="PF15037">
    <property type="entry name" value="IL17_R_N"/>
    <property type="match status" value="1"/>
</dbReference>
<evidence type="ECO:0000256" key="3">
    <source>
        <dbReference type="ARBA" id="ARBA00022729"/>
    </source>
</evidence>
<dbReference type="InterPro" id="IPR038683">
    <property type="entry name" value="IL17RA/B_FnIII-like_1_sf"/>
</dbReference>
<evidence type="ECO:0000313" key="6">
    <source>
        <dbReference type="Ensembl" id="ENSPCEP00000012526.1"/>
    </source>
</evidence>
<dbReference type="GO" id="GO:0030368">
    <property type="term" value="F:interleukin-17 receptor activity"/>
    <property type="evidence" value="ECO:0007669"/>
    <property type="project" value="InterPro"/>
</dbReference>
<proteinExistence type="predicted"/>
<dbReference type="AlphaFoldDB" id="A0A8C8S125"/>
<evidence type="ECO:0000256" key="2">
    <source>
        <dbReference type="ARBA" id="ARBA00022475"/>
    </source>
</evidence>
<reference evidence="6" key="1">
    <citation type="submission" date="2025-08" db="UniProtKB">
        <authorList>
            <consortium name="Ensembl"/>
        </authorList>
    </citation>
    <scope>IDENTIFICATION</scope>
</reference>
<organism evidence="6 7">
    <name type="scientific">Pelusios castaneus</name>
    <name type="common">West African mud turtle</name>
    <dbReference type="NCBI Taxonomy" id="367368"/>
    <lineage>
        <taxon>Eukaryota</taxon>
        <taxon>Metazoa</taxon>
        <taxon>Chordata</taxon>
        <taxon>Craniata</taxon>
        <taxon>Vertebrata</taxon>
        <taxon>Euteleostomi</taxon>
        <taxon>Archelosauria</taxon>
        <taxon>Testudinata</taxon>
        <taxon>Testudines</taxon>
        <taxon>Pleurodira</taxon>
        <taxon>Pelomedusidae</taxon>
        <taxon>Pelusios</taxon>
    </lineage>
</organism>
<comment type="subcellular location">
    <subcellularLocation>
        <location evidence="1">Cell membrane</location>
        <topology evidence="1">Single-pass type I membrane protein</topology>
    </subcellularLocation>
</comment>